<dbReference type="InterPro" id="IPR023401">
    <property type="entry name" value="ODC_N"/>
</dbReference>
<dbReference type="SUPFAM" id="SSF52768">
    <property type="entry name" value="Arginase/deacetylase"/>
    <property type="match status" value="1"/>
</dbReference>
<protein>
    <submittedName>
        <fullName evidence="2">Ornithine cyclodeaminase</fullName>
    </submittedName>
</protein>
<dbReference type="Pfam" id="PF00491">
    <property type="entry name" value="Arginase"/>
    <property type="match status" value="1"/>
</dbReference>
<dbReference type="PANTHER" id="PTHR13812">
    <property type="entry name" value="KETIMINE REDUCTASE MU-CRYSTALLIN"/>
    <property type="match status" value="1"/>
</dbReference>
<dbReference type="Gene3D" id="3.40.800.10">
    <property type="entry name" value="Ureohydrolase domain"/>
    <property type="match status" value="1"/>
</dbReference>
<name>A0A2N9VUP5_9HYPH</name>
<organism evidence="2 3">
    <name type="scientific">Phyllobacterium zundukense</name>
    <dbReference type="NCBI Taxonomy" id="1867719"/>
    <lineage>
        <taxon>Bacteria</taxon>
        <taxon>Pseudomonadati</taxon>
        <taxon>Pseudomonadota</taxon>
        <taxon>Alphaproteobacteria</taxon>
        <taxon>Hyphomicrobiales</taxon>
        <taxon>Phyllobacteriaceae</taxon>
        <taxon>Phyllobacterium</taxon>
    </lineage>
</organism>
<dbReference type="GO" id="GO:0046872">
    <property type="term" value="F:metal ion binding"/>
    <property type="evidence" value="ECO:0007669"/>
    <property type="project" value="InterPro"/>
</dbReference>
<comment type="similarity">
    <text evidence="1">Belongs to the ornithine cyclodeaminase/mu-crystallin family.</text>
</comment>
<evidence type="ECO:0000313" key="3">
    <source>
        <dbReference type="Proteomes" id="UP000232163"/>
    </source>
</evidence>
<sequence length="484" mass="53298">MQPDIVPCNQSETAEHQNDQYHCFPGLESRQPGCRRTDTDGSPFWRGRFLDLAVTPAVGAVTGGPTFREAHLIMEMFRNSGLVTSLDLVELNPFLNERGRTAVLQVDLVARLMGRRIIDRPTRSYKAMQEKLNIVPFVSVDHMMKLVLATGVERFLIELAAYIEEDFRRWESFDKTPRVASHSAEGVIELMPTSDGETYGFKYVNGHPKNTRSGRQTVTAFGVLADVGNGYPMLLTEMTILTALRTAAMSAVAAKYLAPKGARIMAMIGNGAQSEFQAIAFKAILGVDKLRLYDIDPSATARCQKNLAGMGFEIKACSSSQEAVEGAEIITTVTADKQNATILTDNMVGPGIHINAVGGDCPGKTELHHDILLRSDIFVEYPPQTRIEGEIQQLDPDHPVIELWQVIAGKALGRTGERQITLFDSVGFAIEDFSALRYVRDRLKETRLYEELDLLADPDEPRDLFGMILRAAKAAPVAAKAGAL</sequence>
<dbReference type="SUPFAM" id="SSF51735">
    <property type="entry name" value="NAD(P)-binding Rossmann-fold domains"/>
    <property type="match status" value="1"/>
</dbReference>
<dbReference type="GO" id="GO:0016813">
    <property type="term" value="F:hydrolase activity, acting on carbon-nitrogen (but not peptide) bonds, in linear amidines"/>
    <property type="evidence" value="ECO:0007669"/>
    <property type="project" value="UniProtKB-ARBA"/>
</dbReference>
<evidence type="ECO:0000313" key="2">
    <source>
        <dbReference type="EMBL" id="PIO43213.1"/>
    </source>
</evidence>
<dbReference type="EMBL" id="MZMT01000044">
    <property type="protein sequence ID" value="PIO43213.1"/>
    <property type="molecule type" value="Genomic_DNA"/>
</dbReference>
<dbReference type="Proteomes" id="UP000232163">
    <property type="component" value="Unassembled WGS sequence"/>
</dbReference>
<dbReference type="InterPro" id="IPR003462">
    <property type="entry name" value="ODC_Mu_crystall"/>
</dbReference>
<dbReference type="Pfam" id="PF02423">
    <property type="entry name" value="OCD_Mu_crystall"/>
    <property type="match status" value="1"/>
</dbReference>
<keyword evidence="3" id="KW-1185">Reference proteome</keyword>
<dbReference type="Gene3D" id="3.40.50.720">
    <property type="entry name" value="NAD(P)-binding Rossmann-like Domain"/>
    <property type="match status" value="1"/>
</dbReference>
<comment type="caution">
    <text evidence="2">The sequence shown here is derived from an EMBL/GenBank/DDBJ whole genome shotgun (WGS) entry which is preliminary data.</text>
</comment>
<dbReference type="NCBIfam" id="NF005762">
    <property type="entry name" value="PRK07589.1"/>
    <property type="match status" value="1"/>
</dbReference>
<reference evidence="2 3" key="1">
    <citation type="journal article" date="2017" name="Int J Environ Stud">
        <title>Does the Miocene-Pliocene relict legume Oxytropis triphylla form nitrogen-fixing nodules with a combination of bacterial strains?</title>
        <authorList>
            <person name="Safronova V."/>
            <person name="Belimov A."/>
            <person name="Sazanova A."/>
            <person name="Kuznetsova I."/>
            <person name="Popova J."/>
            <person name="Andronov E."/>
            <person name="Verkhozina A."/>
            <person name="Tikhonovich I."/>
        </authorList>
    </citation>
    <scope>NUCLEOTIDE SEQUENCE [LARGE SCALE GENOMIC DNA]</scope>
    <source>
        <strain evidence="2 3">Tri-38</strain>
    </source>
</reference>
<dbReference type="InterPro" id="IPR023696">
    <property type="entry name" value="Ureohydrolase_dom_sf"/>
</dbReference>
<dbReference type="PANTHER" id="PTHR13812:SF19">
    <property type="entry name" value="KETIMINE REDUCTASE MU-CRYSTALLIN"/>
    <property type="match status" value="1"/>
</dbReference>
<evidence type="ECO:0000256" key="1">
    <source>
        <dbReference type="ARBA" id="ARBA00008903"/>
    </source>
</evidence>
<accession>A0A2N9VUP5</accession>
<dbReference type="Gene3D" id="3.30.1780.10">
    <property type="entry name" value="ornithine cyclodeaminase, domain 1"/>
    <property type="match status" value="1"/>
</dbReference>
<dbReference type="InterPro" id="IPR036291">
    <property type="entry name" value="NAD(P)-bd_dom_sf"/>
</dbReference>
<proteinExistence type="inferred from homology"/>
<dbReference type="AlphaFoldDB" id="A0A2N9VUP5"/>
<dbReference type="OrthoDB" id="7209364at2"/>
<gene>
    <name evidence="2" type="ORF">B5P45_19200</name>
</gene>
<dbReference type="InterPro" id="IPR006035">
    <property type="entry name" value="Ureohydrolase"/>
</dbReference>